<keyword evidence="2" id="KW-1185">Reference proteome</keyword>
<dbReference type="RefSeq" id="WP_316898721.1">
    <property type="nucleotide sequence ID" value="NZ_CATWHI010000001.1"/>
</dbReference>
<sequence length="148" mass="15989">MQTIEFEIGGQQYRAAKLDTFKQLHVSRKVGPVLPKLLPVFLQFTKSAKDGAPADDLTAIAAAVEPLTQALADMADADFEYVLNTCLAVVQINKMNNWAPVYTPGAGLMFEEIDLGTTVQLVAKVIWHSLGPFLSGFLANAQPTNPTA</sequence>
<comment type="caution">
    <text evidence="1">The sequence shown here is derived from an EMBL/GenBank/DDBJ whole genome shotgun (WGS) entry which is preliminary data.</text>
</comment>
<dbReference type="InterPro" id="IPR049156">
    <property type="entry name" value="Phage_chap_TAC_15-like"/>
</dbReference>
<proteinExistence type="predicted"/>
<organism evidence="1 2">
    <name type="scientific">Ralstonia edaphi</name>
    <dbReference type="NCBI Taxonomy" id="3058599"/>
    <lineage>
        <taxon>Bacteria</taxon>
        <taxon>Pseudomonadati</taxon>
        <taxon>Pseudomonadota</taxon>
        <taxon>Betaproteobacteria</taxon>
        <taxon>Burkholderiales</taxon>
        <taxon>Burkholderiaceae</taxon>
        <taxon>Ralstonia</taxon>
    </lineage>
</organism>
<dbReference type="EMBL" id="CATWHI010000001">
    <property type="protein sequence ID" value="CAJ0737688.1"/>
    <property type="molecule type" value="Genomic_DNA"/>
</dbReference>
<dbReference type="Proteomes" id="UP001189225">
    <property type="component" value="Unassembled WGS sequence"/>
</dbReference>
<evidence type="ECO:0008006" key="3">
    <source>
        <dbReference type="Google" id="ProtNLM"/>
    </source>
</evidence>
<gene>
    <name evidence="1" type="ORF">R16034_00812</name>
</gene>
<dbReference type="Pfam" id="PF21822">
    <property type="entry name" value="Phage_TAC_15"/>
    <property type="match status" value="1"/>
</dbReference>
<dbReference type="AlphaFoldDB" id="A0AB72X3M6"/>
<reference evidence="1 2" key="1">
    <citation type="submission" date="2023-07" db="EMBL/GenBank/DDBJ databases">
        <authorList>
            <person name="Peeters C."/>
        </authorList>
    </citation>
    <scope>NUCLEOTIDE SEQUENCE [LARGE SCALE GENOMIC DNA]</scope>
    <source>
        <strain evidence="1 2">R-16034</strain>
    </source>
</reference>
<evidence type="ECO:0000313" key="2">
    <source>
        <dbReference type="Proteomes" id="UP001189225"/>
    </source>
</evidence>
<protein>
    <recommendedName>
        <fullName evidence="3">Bacteriophage protein</fullName>
    </recommendedName>
</protein>
<accession>A0AB72X3M6</accession>
<evidence type="ECO:0000313" key="1">
    <source>
        <dbReference type="EMBL" id="CAJ0737688.1"/>
    </source>
</evidence>
<name>A0AB72X3M6_9RALS</name>